<name>A0ABR0T3P3_9HYPO</name>
<reference evidence="4 5" key="1">
    <citation type="submission" date="2024-01" db="EMBL/GenBank/DDBJ databases">
        <title>Complete genome of Cladobotryum mycophilum ATHUM6906.</title>
        <authorList>
            <person name="Christinaki A.C."/>
            <person name="Myridakis A.I."/>
            <person name="Kouvelis V.N."/>
        </authorList>
    </citation>
    <scope>NUCLEOTIDE SEQUENCE [LARGE SCALE GENOMIC DNA]</scope>
    <source>
        <strain evidence="4 5">ATHUM6906</strain>
    </source>
</reference>
<dbReference type="Pfam" id="PF00106">
    <property type="entry name" value="adh_short"/>
    <property type="match status" value="1"/>
</dbReference>
<evidence type="ECO:0000256" key="3">
    <source>
        <dbReference type="ARBA" id="ARBA00023002"/>
    </source>
</evidence>
<dbReference type="PRINTS" id="PR00081">
    <property type="entry name" value="GDHRDH"/>
</dbReference>
<keyword evidence="2" id="KW-0521">NADP</keyword>
<evidence type="ECO:0000256" key="1">
    <source>
        <dbReference type="ARBA" id="ARBA00006484"/>
    </source>
</evidence>
<accession>A0ABR0T3P3</accession>
<gene>
    <name evidence="4" type="ORF">PT974_01443</name>
</gene>
<evidence type="ECO:0000256" key="2">
    <source>
        <dbReference type="ARBA" id="ARBA00022857"/>
    </source>
</evidence>
<dbReference type="InterPro" id="IPR036291">
    <property type="entry name" value="NAD(P)-bd_dom_sf"/>
</dbReference>
<dbReference type="InterPro" id="IPR002347">
    <property type="entry name" value="SDR_fam"/>
</dbReference>
<dbReference type="EMBL" id="JAVFKD010000001">
    <property type="protein sequence ID" value="KAK5999056.1"/>
    <property type="molecule type" value="Genomic_DNA"/>
</dbReference>
<dbReference type="InterPro" id="IPR052178">
    <property type="entry name" value="Sec_Metab_Biosynth_SDR"/>
</dbReference>
<dbReference type="SUPFAM" id="SSF51735">
    <property type="entry name" value="NAD(P)-binding Rossmann-fold domains"/>
    <property type="match status" value="1"/>
</dbReference>
<dbReference type="PANTHER" id="PTHR43618:SF18">
    <property type="entry name" value="SHORT CHAIN DEHYDROGENASE_REDUCTASE FAMILY (AFU_ORTHOLOGUE AFUA_5G12480)"/>
    <property type="match status" value="1"/>
</dbReference>
<sequence length="297" mass="31478">MSSSYSAESLFRVDGLVAIVTGGGSGLGRVIAHALATNGAQAVYILGRREGALVETKQLCSAPDVIRPIVCDVTSKDALKAAADRVRGELGYCDVVFANSGILGVDHARLMGKINQLDVKGIQEGLWEFDMQEFTETFHVNVTSKFYTVLAFLDLLDQGNKRAAAVTQKSQVILTSSIAGFARLPKAGFAYGSSKAAVTQLSKQLTTLLAPHGIRVNTIAPGLYPSQMTEPDMNAAEGKDLRLEGNLDKAFVPLARMGTEEEFAGAILFLTSKAGGYIDGNVLVTDGGRLSIAPSTY</sequence>
<keyword evidence="5" id="KW-1185">Reference proteome</keyword>
<comment type="caution">
    <text evidence="4">The sequence shown here is derived from an EMBL/GenBank/DDBJ whole genome shotgun (WGS) entry which is preliminary data.</text>
</comment>
<proteinExistence type="inferred from homology"/>
<dbReference type="Gene3D" id="3.40.50.720">
    <property type="entry name" value="NAD(P)-binding Rossmann-like Domain"/>
    <property type="match status" value="1"/>
</dbReference>
<evidence type="ECO:0000313" key="4">
    <source>
        <dbReference type="EMBL" id="KAK5999056.1"/>
    </source>
</evidence>
<dbReference type="PANTHER" id="PTHR43618">
    <property type="entry name" value="7-ALPHA-HYDROXYSTEROID DEHYDROGENASE"/>
    <property type="match status" value="1"/>
</dbReference>
<protein>
    <submittedName>
        <fullName evidence="4">Short-chain dehydrogenase/reductase SAT3</fullName>
    </submittedName>
</protein>
<dbReference type="CDD" id="cd05233">
    <property type="entry name" value="SDR_c"/>
    <property type="match status" value="1"/>
</dbReference>
<evidence type="ECO:0000313" key="5">
    <source>
        <dbReference type="Proteomes" id="UP001338125"/>
    </source>
</evidence>
<dbReference type="Proteomes" id="UP001338125">
    <property type="component" value="Unassembled WGS sequence"/>
</dbReference>
<organism evidence="4 5">
    <name type="scientific">Cladobotryum mycophilum</name>
    <dbReference type="NCBI Taxonomy" id="491253"/>
    <lineage>
        <taxon>Eukaryota</taxon>
        <taxon>Fungi</taxon>
        <taxon>Dikarya</taxon>
        <taxon>Ascomycota</taxon>
        <taxon>Pezizomycotina</taxon>
        <taxon>Sordariomycetes</taxon>
        <taxon>Hypocreomycetidae</taxon>
        <taxon>Hypocreales</taxon>
        <taxon>Hypocreaceae</taxon>
        <taxon>Cladobotryum</taxon>
    </lineage>
</organism>
<comment type="similarity">
    <text evidence="1">Belongs to the short-chain dehydrogenases/reductases (SDR) family.</text>
</comment>
<keyword evidence="3" id="KW-0560">Oxidoreductase</keyword>